<organism evidence="2 3">
    <name type="scientific">Methylococcus capsulatus</name>
    <dbReference type="NCBI Taxonomy" id="414"/>
    <lineage>
        <taxon>Bacteria</taxon>
        <taxon>Pseudomonadati</taxon>
        <taxon>Pseudomonadota</taxon>
        <taxon>Gammaproteobacteria</taxon>
        <taxon>Methylococcales</taxon>
        <taxon>Methylococcaceae</taxon>
        <taxon>Methylococcus</taxon>
    </lineage>
</organism>
<accession>A0AA35V2C1</accession>
<evidence type="ECO:0000313" key="2">
    <source>
        <dbReference type="EMBL" id="CAI8870075.1"/>
    </source>
</evidence>
<sequence length="237" mass="26832">MRFLFYFLLIANVSFFFWSLGHRDTKRHVDVKSVEASGRLLLRSEVADTRGEIQSPPTESPPPARIENELPAGEAGCYRMGPFAETAEARRVLALVKEWIDRANLTSESSESLDGYWLLYPKAENMDEAKGNRKMLMDKGIKDVWLIDKGEMAGTISLGIFKTREEAETEVVRLSKLNVRAQIRPRITQAETVWIQFVWDKSPLELDEIMIQLRGENPEVSVPPLSPCPSASPQRPA</sequence>
<proteinExistence type="predicted"/>
<dbReference type="EMBL" id="OX458332">
    <property type="protein sequence ID" value="CAI8870075.1"/>
    <property type="molecule type" value="Genomic_DNA"/>
</dbReference>
<feature type="region of interest" description="Disordered" evidence="1">
    <location>
        <begin position="49"/>
        <end position="69"/>
    </location>
</feature>
<evidence type="ECO:0000256" key="1">
    <source>
        <dbReference type="SAM" id="MobiDB-lite"/>
    </source>
</evidence>
<dbReference type="RefSeq" id="WP_282213327.1">
    <property type="nucleotide sequence ID" value="NZ_OX458332.1"/>
</dbReference>
<dbReference type="AlphaFoldDB" id="A0AA35V2C1"/>
<protein>
    <recommendedName>
        <fullName evidence="4">SPOR domain-containing protein</fullName>
    </recommendedName>
</protein>
<gene>
    <name evidence="2" type="ORF">MCNOR_2854</name>
</gene>
<evidence type="ECO:0000313" key="3">
    <source>
        <dbReference type="Proteomes" id="UP001158598"/>
    </source>
</evidence>
<dbReference type="Proteomes" id="UP001158598">
    <property type="component" value="Chromosome"/>
</dbReference>
<evidence type="ECO:0008006" key="4">
    <source>
        <dbReference type="Google" id="ProtNLM"/>
    </source>
</evidence>
<name>A0AA35V2C1_METCP</name>
<reference evidence="2" key="1">
    <citation type="submission" date="2023-03" db="EMBL/GenBank/DDBJ databases">
        <authorList>
            <person name="Pearce D."/>
        </authorList>
    </citation>
    <scope>NUCLEOTIDE SEQUENCE</scope>
    <source>
        <strain evidence="2">Mc</strain>
    </source>
</reference>